<dbReference type="OrthoDB" id="29145at2759"/>
<dbReference type="SMART" id="SM00185">
    <property type="entry name" value="ARM"/>
    <property type="match status" value="2"/>
</dbReference>
<comment type="caution">
    <text evidence="8">The sequence shown here is derived from an EMBL/GenBank/DDBJ whole genome shotgun (WGS) entry which is preliminary data.</text>
</comment>
<gene>
    <name evidence="8" type="ORF">BJ554DRAFT_7494</name>
</gene>
<proteinExistence type="inferred from homology"/>
<keyword evidence="2 5" id="KW-0813">Transport</keyword>
<feature type="region of interest" description="Disordered" evidence="6">
    <location>
        <begin position="18"/>
        <end position="44"/>
    </location>
</feature>
<dbReference type="InterPro" id="IPR002652">
    <property type="entry name" value="Importin-a_IBB"/>
</dbReference>
<comment type="similarity">
    <text evidence="1">Belongs to the importin alpha family.</text>
</comment>
<keyword evidence="3" id="KW-0653">Protein transport</keyword>
<dbReference type="InterPro" id="IPR011989">
    <property type="entry name" value="ARM-like"/>
</dbReference>
<dbReference type="InterPro" id="IPR016024">
    <property type="entry name" value="ARM-type_fold"/>
</dbReference>
<evidence type="ECO:0000256" key="6">
    <source>
        <dbReference type="SAM" id="MobiDB-lite"/>
    </source>
</evidence>
<evidence type="ECO:0000256" key="3">
    <source>
        <dbReference type="ARBA" id="ARBA00022927"/>
    </source>
</evidence>
<feature type="repeat" description="ARM" evidence="4">
    <location>
        <begin position="117"/>
        <end position="159"/>
    </location>
</feature>
<dbReference type="InterPro" id="IPR036975">
    <property type="entry name" value="Importin-a_IBB_sf"/>
</dbReference>
<dbReference type="Gene3D" id="1.25.10.10">
    <property type="entry name" value="Leucine-rich Repeat Variant"/>
    <property type="match status" value="1"/>
</dbReference>
<dbReference type="GO" id="GO:0006606">
    <property type="term" value="P:protein import into nucleus"/>
    <property type="evidence" value="ECO:0007669"/>
    <property type="project" value="InterPro"/>
</dbReference>
<dbReference type="SUPFAM" id="SSF48371">
    <property type="entry name" value="ARM repeat"/>
    <property type="match status" value="1"/>
</dbReference>
<dbReference type="AlphaFoldDB" id="A0A8H7ZVW1"/>
<reference evidence="8 9" key="1">
    <citation type="journal article" name="Sci. Rep.">
        <title>Genome-scale phylogenetic analyses confirm Olpidium as the closest living zoosporic fungus to the non-flagellated, terrestrial fungi.</title>
        <authorList>
            <person name="Chang Y."/>
            <person name="Rochon D."/>
            <person name="Sekimoto S."/>
            <person name="Wang Y."/>
            <person name="Chovatia M."/>
            <person name="Sandor L."/>
            <person name="Salamov A."/>
            <person name="Grigoriev I.V."/>
            <person name="Stajich J.E."/>
            <person name="Spatafora J.W."/>
        </authorList>
    </citation>
    <scope>NUCLEOTIDE SEQUENCE [LARGE SCALE GENOMIC DNA]</scope>
    <source>
        <strain evidence="8">S191</strain>
    </source>
</reference>
<evidence type="ECO:0000256" key="1">
    <source>
        <dbReference type="ARBA" id="ARBA00010394"/>
    </source>
</evidence>
<evidence type="ECO:0000256" key="5">
    <source>
        <dbReference type="PROSITE-ProRule" id="PRU00561"/>
    </source>
</evidence>
<evidence type="ECO:0000313" key="9">
    <source>
        <dbReference type="Proteomes" id="UP000673691"/>
    </source>
</evidence>
<evidence type="ECO:0000256" key="4">
    <source>
        <dbReference type="PROSITE-ProRule" id="PRU00259"/>
    </source>
</evidence>
<dbReference type="Proteomes" id="UP000673691">
    <property type="component" value="Unassembled WGS sequence"/>
</dbReference>
<name>A0A8H7ZVW1_9FUNG</name>
<evidence type="ECO:0000259" key="7">
    <source>
        <dbReference type="PROSITE" id="PS51214"/>
    </source>
</evidence>
<evidence type="ECO:0000256" key="2">
    <source>
        <dbReference type="ARBA" id="ARBA00022448"/>
    </source>
</evidence>
<dbReference type="PROSITE" id="PS51214">
    <property type="entry name" value="IBB"/>
    <property type="match status" value="1"/>
</dbReference>
<accession>A0A8H7ZVW1</accession>
<feature type="non-terminal residue" evidence="8">
    <location>
        <position position="230"/>
    </location>
</feature>
<dbReference type="Gene3D" id="1.20.5.690">
    <property type="entry name" value="Importin-alpha, importin-beta-binding domain"/>
    <property type="match status" value="1"/>
</dbReference>
<evidence type="ECO:0000313" key="8">
    <source>
        <dbReference type="EMBL" id="KAG5460451.1"/>
    </source>
</evidence>
<feature type="domain" description="IBB" evidence="7">
    <location>
        <begin position="1"/>
        <end position="58"/>
    </location>
</feature>
<dbReference type="Pfam" id="PF01749">
    <property type="entry name" value="IBB"/>
    <property type="match status" value="1"/>
</dbReference>
<dbReference type="InterPro" id="IPR000225">
    <property type="entry name" value="Armadillo"/>
</dbReference>
<keyword evidence="9" id="KW-1185">Reference proteome</keyword>
<dbReference type="EMBL" id="JAEFCI010005197">
    <property type="protein sequence ID" value="KAG5460451.1"/>
    <property type="molecule type" value="Genomic_DNA"/>
</dbReference>
<sequence length="230" mass="25053">MTVVDAAAERRESYKAKGAFRQDELRRRREEQTVEIRRQKREESLAKRRNLNVASAVGADDSAGSGVADAPLEECLPEMIQSVYSEDVGCQLAAAKKFRKFLSKERNPPIQEVLAAGVLPRLVELLRSPHALIQFEAAWAITNIASGTSDQTQAVIKEGAVPVFVELLGSAVADVREQVRKTVEPILFGAVWALGNIAGDSPKCRDVVLSHGVLGPLLGLLNETQLKPSM</sequence>
<protein>
    <submittedName>
        <fullName evidence="8">Armadillo-type protein</fullName>
    </submittedName>
</protein>
<dbReference type="FunFam" id="1.20.5.690:FF:000003">
    <property type="entry name" value="Importin subunit alpha"/>
    <property type="match status" value="1"/>
</dbReference>
<dbReference type="PANTHER" id="PTHR23316">
    <property type="entry name" value="IMPORTIN ALPHA"/>
    <property type="match status" value="1"/>
</dbReference>
<dbReference type="Pfam" id="PF00514">
    <property type="entry name" value="Arm"/>
    <property type="match status" value="2"/>
</dbReference>
<dbReference type="PROSITE" id="PS50176">
    <property type="entry name" value="ARM_REPEAT"/>
    <property type="match status" value="2"/>
</dbReference>
<dbReference type="GO" id="GO:0061608">
    <property type="term" value="F:nuclear import signal receptor activity"/>
    <property type="evidence" value="ECO:0007669"/>
    <property type="project" value="InterPro"/>
</dbReference>
<organism evidence="8 9">
    <name type="scientific">Olpidium bornovanus</name>
    <dbReference type="NCBI Taxonomy" id="278681"/>
    <lineage>
        <taxon>Eukaryota</taxon>
        <taxon>Fungi</taxon>
        <taxon>Fungi incertae sedis</taxon>
        <taxon>Olpidiomycota</taxon>
        <taxon>Olpidiomycotina</taxon>
        <taxon>Olpidiomycetes</taxon>
        <taxon>Olpidiales</taxon>
        <taxon>Olpidiaceae</taxon>
        <taxon>Olpidium</taxon>
    </lineage>
</organism>
<feature type="repeat" description="ARM" evidence="4">
    <location>
        <begin position="159"/>
        <end position="212"/>
    </location>
</feature>